<keyword evidence="10 14" id="KW-0046">Antibiotic resistance</keyword>
<dbReference type="Proteomes" id="UP000233417">
    <property type="component" value="Unassembled WGS sequence"/>
</dbReference>
<feature type="transmembrane region" description="Helical" evidence="14">
    <location>
        <begin position="102"/>
        <end position="120"/>
    </location>
</feature>
<evidence type="ECO:0000256" key="1">
    <source>
        <dbReference type="ARBA" id="ARBA00004651"/>
    </source>
</evidence>
<keyword evidence="14" id="KW-0133">Cell shape</keyword>
<feature type="transmembrane region" description="Helical" evidence="14">
    <location>
        <begin position="208"/>
        <end position="226"/>
    </location>
</feature>
<evidence type="ECO:0000313" key="16">
    <source>
        <dbReference type="Proteomes" id="UP000233417"/>
    </source>
</evidence>
<feature type="transmembrane region" description="Helical" evidence="14">
    <location>
        <begin position="41"/>
        <end position="62"/>
    </location>
</feature>
<dbReference type="PANTHER" id="PTHR30622:SF2">
    <property type="entry name" value="UNDECAPRENYL-DIPHOSPHATASE"/>
    <property type="match status" value="1"/>
</dbReference>
<comment type="miscellaneous">
    <text evidence="14">Bacitracin is thought to be involved in the inhibition of peptidoglycan synthesis by sequestering undecaprenyl diphosphate, thereby reducing the pool of lipid carrier available.</text>
</comment>
<comment type="catalytic activity">
    <reaction evidence="13 14">
        <text>di-trans,octa-cis-undecaprenyl diphosphate + H2O = di-trans,octa-cis-undecaprenyl phosphate + phosphate + H(+)</text>
        <dbReference type="Rhea" id="RHEA:28094"/>
        <dbReference type="ChEBI" id="CHEBI:15377"/>
        <dbReference type="ChEBI" id="CHEBI:15378"/>
        <dbReference type="ChEBI" id="CHEBI:43474"/>
        <dbReference type="ChEBI" id="CHEBI:58405"/>
        <dbReference type="ChEBI" id="CHEBI:60392"/>
        <dbReference type="EC" id="3.6.1.27"/>
    </reaction>
</comment>
<keyword evidence="14" id="KW-0573">Peptidoglycan synthesis</keyword>
<evidence type="ECO:0000256" key="4">
    <source>
        <dbReference type="ARBA" id="ARBA00021581"/>
    </source>
</evidence>
<dbReference type="PANTHER" id="PTHR30622">
    <property type="entry name" value="UNDECAPRENYL-DIPHOSPHATASE"/>
    <property type="match status" value="1"/>
</dbReference>
<feature type="transmembrane region" description="Helical" evidence="14">
    <location>
        <begin position="238"/>
        <end position="254"/>
    </location>
</feature>
<evidence type="ECO:0000256" key="8">
    <source>
        <dbReference type="ARBA" id="ARBA00022989"/>
    </source>
</evidence>
<keyword evidence="8 14" id="KW-1133">Transmembrane helix</keyword>
<dbReference type="GO" id="GO:0005886">
    <property type="term" value="C:plasma membrane"/>
    <property type="evidence" value="ECO:0007669"/>
    <property type="project" value="UniProtKB-SubCell"/>
</dbReference>
<dbReference type="GO" id="GO:0008360">
    <property type="term" value="P:regulation of cell shape"/>
    <property type="evidence" value="ECO:0007669"/>
    <property type="project" value="UniProtKB-KW"/>
</dbReference>
<dbReference type="InterPro" id="IPR003824">
    <property type="entry name" value="UppP"/>
</dbReference>
<comment type="similarity">
    <text evidence="2 14">Belongs to the UppP family.</text>
</comment>
<evidence type="ECO:0000256" key="10">
    <source>
        <dbReference type="ARBA" id="ARBA00023251"/>
    </source>
</evidence>
<accession>A0A2N2F3M4</accession>
<evidence type="ECO:0000256" key="11">
    <source>
        <dbReference type="ARBA" id="ARBA00032707"/>
    </source>
</evidence>
<evidence type="ECO:0000256" key="7">
    <source>
        <dbReference type="ARBA" id="ARBA00022801"/>
    </source>
</evidence>
<evidence type="ECO:0000256" key="2">
    <source>
        <dbReference type="ARBA" id="ARBA00010621"/>
    </source>
</evidence>
<sequence>MEMFKVILLAIEQGITELLPISSSAHLILTGKLIGLEADTYILALLHLGTTIAIVVYFAPTLFKEILQKDTHSFYLKILVSTIPAAVVGFFLQSIIEGILRGEIFIALSLIFWGLVMILVERKYKEKQESNLREISWKQSLTMGLAQIVALIPGTSRSGITTIAGILSGVNKYSALQYSFLLGIPILLGTSIYGIFKYSPQDGFNITHFVGIIVSSLFAYLALILLRNIKKEKWLSIFGYYRIFLGIVLLIVLFF</sequence>
<dbReference type="GO" id="GO:0046677">
    <property type="term" value="P:response to antibiotic"/>
    <property type="evidence" value="ECO:0007669"/>
    <property type="project" value="UniProtKB-UniRule"/>
</dbReference>
<evidence type="ECO:0000256" key="5">
    <source>
        <dbReference type="ARBA" id="ARBA00022475"/>
    </source>
</evidence>
<reference evidence="15 16" key="1">
    <citation type="journal article" date="2017" name="ISME J.">
        <title>Potential for microbial H2 and metal transformations associated with novel bacteria and archaea in deep terrestrial subsurface sediments.</title>
        <authorList>
            <person name="Hernsdorf A.W."/>
            <person name="Amano Y."/>
            <person name="Miyakawa K."/>
            <person name="Ise K."/>
            <person name="Suzuki Y."/>
            <person name="Anantharaman K."/>
            <person name="Probst A."/>
            <person name="Burstein D."/>
            <person name="Thomas B.C."/>
            <person name="Banfield J.F."/>
        </authorList>
    </citation>
    <scope>NUCLEOTIDE SEQUENCE [LARGE SCALE GENOMIC DNA]</scope>
    <source>
        <strain evidence="15">HGW-Dojkabacteria-1</strain>
    </source>
</reference>
<organism evidence="15 16">
    <name type="scientific">Candidatus Dojkabacteria bacterium HGW-Dojkabacteria-1</name>
    <dbReference type="NCBI Taxonomy" id="2013761"/>
    <lineage>
        <taxon>Bacteria</taxon>
        <taxon>Candidatus Dojkabacteria</taxon>
    </lineage>
</organism>
<protein>
    <recommendedName>
        <fullName evidence="4 14">Undecaprenyl-diphosphatase</fullName>
        <ecNumber evidence="3 14">3.6.1.27</ecNumber>
    </recommendedName>
    <alternativeName>
        <fullName evidence="12 14">Bacitracin resistance protein</fullName>
    </alternativeName>
    <alternativeName>
        <fullName evidence="11 14">Undecaprenyl pyrophosphate phosphatase</fullName>
    </alternativeName>
</protein>
<comment type="caution">
    <text evidence="15">The sequence shown here is derived from an EMBL/GenBank/DDBJ whole genome shotgun (WGS) entry which is preliminary data.</text>
</comment>
<evidence type="ECO:0000256" key="9">
    <source>
        <dbReference type="ARBA" id="ARBA00023136"/>
    </source>
</evidence>
<evidence type="ECO:0000256" key="13">
    <source>
        <dbReference type="ARBA" id="ARBA00047594"/>
    </source>
</evidence>
<evidence type="ECO:0000256" key="12">
    <source>
        <dbReference type="ARBA" id="ARBA00032932"/>
    </source>
</evidence>
<keyword evidence="14" id="KW-0961">Cell wall biogenesis/degradation</keyword>
<dbReference type="Pfam" id="PF02673">
    <property type="entry name" value="BacA"/>
    <property type="match status" value="1"/>
</dbReference>
<keyword evidence="7 14" id="KW-0378">Hydrolase</keyword>
<gene>
    <name evidence="14" type="primary">uppP</name>
    <name evidence="15" type="ORF">CVU76_01820</name>
</gene>
<evidence type="ECO:0000256" key="14">
    <source>
        <dbReference type="HAMAP-Rule" id="MF_01006"/>
    </source>
</evidence>
<dbReference type="EC" id="3.6.1.27" evidence="3 14"/>
<dbReference type="HAMAP" id="MF_01006">
    <property type="entry name" value="Undec_diphosphatase"/>
    <property type="match status" value="1"/>
</dbReference>
<feature type="transmembrane region" description="Helical" evidence="14">
    <location>
        <begin position="74"/>
        <end position="96"/>
    </location>
</feature>
<dbReference type="GO" id="GO:0071555">
    <property type="term" value="P:cell wall organization"/>
    <property type="evidence" value="ECO:0007669"/>
    <property type="project" value="UniProtKB-KW"/>
</dbReference>
<dbReference type="GO" id="GO:0009252">
    <property type="term" value="P:peptidoglycan biosynthetic process"/>
    <property type="evidence" value="ECO:0007669"/>
    <property type="project" value="UniProtKB-KW"/>
</dbReference>
<keyword evidence="6 14" id="KW-0812">Transmembrane</keyword>
<feature type="transmembrane region" description="Helical" evidence="14">
    <location>
        <begin position="175"/>
        <end position="196"/>
    </location>
</feature>
<dbReference type="GO" id="GO:0050380">
    <property type="term" value="F:undecaprenyl-diphosphatase activity"/>
    <property type="evidence" value="ECO:0007669"/>
    <property type="project" value="UniProtKB-UniRule"/>
</dbReference>
<name>A0A2N2F3M4_9BACT</name>
<keyword evidence="9 14" id="KW-0472">Membrane</keyword>
<dbReference type="EMBL" id="PHAO01000001">
    <property type="protein sequence ID" value="PKN02753.1"/>
    <property type="molecule type" value="Genomic_DNA"/>
</dbReference>
<comment type="subcellular location">
    <subcellularLocation>
        <location evidence="1 14">Cell membrane</location>
        <topology evidence="1 14">Multi-pass membrane protein</topology>
    </subcellularLocation>
</comment>
<evidence type="ECO:0000256" key="3">
    <source>
        <dbReference type="ARBA" id="ARBA00012374"/>
    </source>
</evidence>
<evidence type="ECO:0000256" key="6">
    <source>
        <dbReference type="ARBA" id="ARBA00022692"/>
    </source>
</evidence>
<keyword evidence="5 14" id="KW-1003">Cell membrane</keyword>
<dbReference type="AlphaFoldDB" id="A0A2N2F3M4"/>
<evidence type="ECO:0000313" key="15">
    <source>
        <dbReference type="EMBL" id="PKN02753.1"/>
    </source>
</evidence>
<comment type="function">
    <text evidence="14">Catalyzes the dephosphorylation of undecaprenyl diphosphate (UPP). Confers resistance to bacitracin.</text>
</comment>
<proteinExistence type="inferred from homology"/>